<dbReference type="RefSeq" id="WP_014452997.1">
    <property type="nucleotide sequence ID" value="NC_017096.1"/>
</dbReference>
<dbReference type="GO" id="GO:0009307">
    <property type="term" value="P:DNA restriction-modification system"/>
    <property type="evidence" value="ECO:0007669"/>
    <property type="project" value="UniProtKB-KW"/>
</dbReference>
<proteinExistence type="inferred from homology"/>
<dbReference type="Pfam" id="PF12161">
    <property type="entry name" value="HsdM_N"/>
    <property type="match status" value="1"/>
</dbReference>
<organism evidence="4 5">
    <name type="scientific">Caldisericum exile (strain DSM 21853 / NBRC 104410 / AZM16c01)</name>
    <dbReference type="NCBI Taxonomy" id="511051"/>
    <lineage>
        <taxon>Bacteria</taxon>
        <taxon>Pseudomonadati</taxon>
        <taxon>Caldisericota/Cryosericota group</taxon>
        <taxon>Caldisericota</taxon>
        <taxon>Caldisericia</taxon>
        <taxon>Caldisericales</taxon>
        <taxon>Caldisericaceae</taxon>
        <taxon>Caldisericum</taxon>
    </lineage>
</organism>
<dbReference type="EMBL" id="AP012051">
    <property type="protein sequence ID" value="BAL80591.1"/>
    <property type="molecule type" value="Genomic_DNA"/>
</dbReference>
<evidence type="ECO:0000313" key="5">
    <source>
        <dbReference type="Proteomes" id="UP000004793"/>
    </source>
</evidence>
<dbReference type="Proteomes" id="UP000004793">
    <property type="component" value="Chromosome"/>
</dbReference>
<dbReference type="KEGG" id="cex:CSE_04650"/>
<evidence type="ECO:0000313" key="4">
    <source>
        <dbReference type="EMBL" id="BAL80591.1"/>
    </source>
</evidence>
<reference evidence="4 5" key="1">
    <citation type="submission" date="2011-01" db="EMBL/GenBank/DDBJ databases">
        <title>Whole genome sequence of Caldisericum exile AZM16c01.</title>
        <authorList>
            <person name="Narita-Yamada S."/>
            <person name="Kawakoshi A."/>
            <person name="Nakamura S."/>
            <person name="Sasagawa M."/>
            <person name="Fukada J."/>
            <person name="Sekine M."/>
            <person name="Kato Y."/>
            <person name="Fukai R."/>
            <person name="Sasaki K."/>
            <person name="Hanamaki A."/>
            <person name="Narita H."/>
            <person name="Konno Y."/>
            <person name="Mori K."/>
            <person name="Yamazaki S."/>
            <person name="Suzuki K."/>
            <person name="Fujita N."/>
        </authorList>
    </citation>
    <scope>NUCLEOTIDE SEQUENCE [LARGE SCALE GENOMIC DNA]</scope>
    <source>
        <strain evidence="5">DSM 21853 / NBRC 104410 / AZM16c01</strain>
    </source>
</reference>
<gene>
    <name evidence="4" type="ordered locus">CSE_04650</name>
</gene>
<sequence>MKIKTFENWLRKASCIIQGKVGALKHKDYILPLIFINRLSDVFGNEIDELVKEYGKDHSKIH</sequence>
<feature type="domain" description="N6 adenine-specific DNA methyltransferase N-terminal" evidence="3">
    <location>
        <begin position="8"/>
        <end position="59"/>
    </location>
</feature>
<dbReference type="Gene3D" id="1.20.1260.30">
    <property type="match status" value="1"/>
</dbReference>
<evidence type="ECO:0000259" key="3">
    <source>
        <dbReference type="Pfam" id="PF12161"/>
    </source>
</evidence>
<dbReference type="OrthoDB" id="9814572at2"/>
<keyword evidence="5" id="KW-1185">Reference proteome</keyword>
<protein>
    <recommendedName>
        <fullName evidence="3">N6 adenine-specific DNA methyltransferase N-terminal domain-containing protein</fullName>
    </recommendedName>
</protein>
<evidence type="ECO:0000256" key="2">
    <source>
        <dbReference type="ARBA" id="ARBA00022747"/>
    </source>
</evidence>
<accession>A0A7U6GDW5</accession>
<comment type="similarity">
    <text evidence="1">Belongs to the N(4)/N(6)-methyltransferase family.</text>
</comment>
<dbReference type="AlphaFoldDB" id="A0A7U6GDW5"/>
<evidence type="ECO:0000256" key="1">
    <source>
        <dbReference type="ARBA" id="ARBA00006594"/>
    </source>
</evidence>
<dbReference type="InterPro" id="IPR022749">
    <property type="entry name" value="D12N6_MeTrfase_N"/>
</dbReference>
<keyword evidence="2" id="KW-0680">Restriction system</keyword>
<dbReference type="InterPro" id="IPR038333">
    <property type="entry name" value="T1MK-like_N_sf"/>
</dbReference>
<name>A0A7U6GDW5_CALEA</name>